<organism evidence="1 2">
    <name type="scientific">Malus domestica</name>
    <name type="common">Apple</name>
    <name type="synonym">Pyrus malus</name>
    <dbReference type="NCBI Taxonomy" id="3750"/>
    <lineage>
        <taxon>Eukaryota</taxon>
        <taxon>Viridiplantae</taxon>
        <taxon>Streptophyta</taxon>
        <taxon>Embryophyta</taxon>
        <taxon>Tracheophyta</taxon>
        <taxon>Spermatophyta</taxon>
        <taxon>Magnoliopsida</taxon>
        <taxon>eudicotyledons</taxon>
        <taxon>Gunneridae</taxon>
        <taxon>Pentapetalae</taxon>
        <taxon>rosids</taxon>
        <taxon>fabids</taxon>
        <taxon>Rosales</taxon>
        <taxon>Rosaceae</taxon>
        <taxon>Amygdaloideae</taxon>
        <taxon>Maleae</taxon>
        <taxon>Malus</taxon>
    </lineage>
</organism>
<name>A0A498J8T3_MALDO</name>
<feature type="non-terminal residue" evidence="1">
    <location>
        <position position="1"/>
    </location>
</feature>
<gene>
    <name evidence="1" type="ORF">DVH24_020913</name>
</gene>
<evidence type="ECO:0000313" key="1">
    <source>
        <dbReference type="EMBL" id="RXH91890.1"/>
    </source>
</evidence>
<dbReference type="Proteomes" id="UP000290289">
    <property type="component" value="Chromosome 8"/>
</dbReference>
<accession>A0A498J8T3</accession>
<reference evidence="1 2" key="1">
    <citation type="submission" date="2018-10" db="EMBL/GenBank/DDBJ databases">
        <title>A high-quality apple genome assembly.</title>
        <authorList>
            <person name="Hu J."/>
        </authorList>
    </citation>
    <scope>NUCLEOTIDE SEQUENCE [LARGE SCALE GENOMIC DNA]</scope>
    <source>
        <strain evidence="2">cv. HFTH1</strain>
        <tissue evidence="1">Young leaf</tissue>
    </source>
</reference>
<evidence type="ECO:0000313" key="2">
    <source>
        <dbReference type="Proteomes" id="UP000290289"/>
    </source>
</evidence>
<dbReference type="AlphaFoldDB" id="A0A498J8T3"/>
<dbReference type="EMBL" id="RDQH01000334">
    <property type="protein sequence ID" value="RXH91890.1"/>
    <property type="molecule type" value="Genomic_DNA"/>
</dbReference>
<comment type="caution">
    <text evidence="1">The sequence shown here is derived from an EMBL/GenBank/DDBJ whole genome shotgun (WGS) entry which is preliminary data.</text>
</comment>
<keyword evidence="2" id="KW-1185">Reference proteome</keyword>
<protein>
    <submittedName>
        <fullName evidence="1">Uncharacterized protein</fullName>
    </submittedName>
</protein>
<proteinExistence type="predicted"/>
<sequence length="85" mass="9189">WRKTNHKHRFDELRHRATLPTRFASVLGEELGGEVLVGDRGTMGREVIMGDGGRGGWVGWEGGYGCGYGEEEDLPNGTNVAATSA</sequence>